<dbReference type="RefSeq" id="WP_133587644.1">
    <property type="nucleotide sequence ID" value="NZ_SNVV01000001.1"/>
</dbReference>
<dbReference type="UniPathway" id="UPA00028">
    <property type="reaction ID" value="UER00004"/>
</dbReference>
<dbReference type="InterPro" id="IPR003710">
    <property type="entry name" value="ApbA"/>
</dbReference>
<feature type="domain" description="Ketopantoate reductase N-terminal" evidence="11">
    <location>
        <begin position="8"/>
        <end position="147"/>
    </location>
</feature>
<evidence type="ECO:0000256" key="7">
    <source>
        <dbReference type="ARBA" id="ARBA00023002"/>
    </source>
</evidence>
<dbReference type="Gene3D" id="1.10.1040.10">
    <property type="entry name" value="N-(1-d-carboxylethyl)-l-norvaline Dehydrogenase, domain 2"/>
    <property type="match status" value="1"/>
</dbReference>
<dbReference type="InterPro" id="IPR013332">
    <property type="entry name" value="KPR_N"/>
</dbReference>
<evidence type="ECO:0000256" key="1">
    <source>
        <dbReference type="ARBA" id="ARBA00004994"/>
    </source>
</evidence>
<comment type="caution">
    <text evidence="13">The sequence shown here is derived from an EMBL/GenBank/DDBJ whole genome shotgun (WGS) entry which is preliminary data.</text>
</comment>
<evidence type="ECO:0000313" key="14">
    <source>
        <dbReference type="Proteomes" id="UP000295129"/>
    </source>
</evidence>
<evidence type="ECO:0000256" key="3">
    <source>
        <dbReference type="ARBA" id="ARBA00013014"/>
    </source>
</evidence>
<evidence type="ECO:0000256" key="8">
    <source>
        <dbReference type="ARBA" id="ARBA00032024"/>
    </source>
</evidence>
<dbReference type="InterPro" id="IPR013752">
    <property type="entry name" value="KPA_reductase"/>
</dbReference>
<dbReference type="InterPro" id="IPR008927">
    <property type="entry name" value="6-PGluconate_DH-like_C_sf"/>
</dbReference>
<reference evidence="13 14" key="1">
    <citation type="submission" date="2019-03" db="EMBL/GenBank/DDBJ databases">
        <title>Genomic Encyclopedia of Type Strains, Phase IV (KMG-IV): sequencing the most valuable type-strain genomes for metagenomic binning, comparative biology and taxonomic classification.</title>
        <authorList>
            <person name="Goeker M."/>
        </authorList>
    </citation>
    <scope>NUCLEOTIDE SEQUENCE [LARGE SCALE GENOMIC DNA]</scope>
    <source>
        <strain evidence="13 14">DSM 12121</strain>
    </source>
</reference>
<dbReference type="Pfam" id="PF02558">
    <property type="entry name" value="ApbA"/>
    <property type="match status" value="1"/>
</dbReference>
<keyword evidence="6 10" id="KW-0521">NADP</keyword>
<evidence type="ECO:0000256" key="4">
    <source>
        <dbReference type="ARBA" id="ARBA00019465"/>
    </source>
</evidence>
<evidence type="ECO:0000313" key="13">
    <source>
        <dbReference type="EMBL" id="TDN56920.1"/>
    </source>
</evidence>
<dbReference type="EMBL" id="SNVV01000001">
    <property type="protein sequence ID" value="TDN56920.1"/>
    <property type="molecule type" value="Genomic_DNA"/>
</dbReference>
<evidence type="ECO:0000256" key="5">
    <source>
        <dbReference type="ARBA" id="ARBA00022655"/>
    </source>
</evidence>
<comment type="similarity">
    <text evidence="2 10">Belongs to the ketopantoate reductase family.</text>
</comment>
<comment type="function">
    <text evidence="10">Catalyzes the NADPH-dependent reduction of ketopantoate into pantoic acid.</text>
</comment>
<dbReference type="EC" id="1.1.1.169" evidence="3 10"/>
<dbReference type="SUPFAM" id="SSF51735">
    <property type="entry name" value="NAD(P)-binding Rossmann-fold domains"/>
    <property type="match status" value="1"/>
</dbReference>
<keyword evidence="7 10" id="KW-0560">Oxidoreductase</keyword>
<evidence type="ECO:0000256" key="9">
    <source>
        <dbReference type="ARBA" id="ARBA00048793"/>
    </source>
</evidence>
<evidence type="ECO:0000259" key="12">
    <source>
        <dbReference type="Pfam" id="PF08546"/>
    </source>
</evidence>
<sequence>MPTEARRIAIVGGGSLGLFVGGRLARAGNEVHIAGRGREGLPQAVAAEGDEAWQVPARFLAVDELRGPYAQVVVTVKSHDLPPLLPALAALGDGRSQFVFLQNGVPWWWTHKEADGGAPPLARTVAVVVHHAVERTAPGRIRVRRTGSDRYLCGRPAAAGQVAQAAQVGDAAADPALAALVAGWQAAGIPAEQRADIRAEVWGKLMGNATLNPLSAITGATVGELAGTRETREVLLAGMAEIARIAAAEGCPSPTTPQQRVARAELVGAVRTSMLQDRLAGRRLETDALLAAPIAIADAHGIAVPVLRTLLAGLRFAGGR</sequence>
<organism evidence="13 14">
    <name type="scientific">Azoarcus indigens</name>
    <dbReference type="NCBI Taxonomy" id="29545"/>
    <lineage>
        <taxon>Bacteria</taxon>
        <taxon>Pseudomonadati</taxon>
        <taxon>Pseudomonadota</taxon>
        <taxon>Betaproteobacteria</taxon>
        <taxon>Rhodocyclales</taxon>
        <taxon>Zoogloeaceae</taxon>
        <taxon>Azoarcus</taxon>
    </lineage>
</organism>
<protein>
    <recommendedName>
        <fullName evidence="4 10">2-dehydropantoate 2-reductase</fullName>
        <ecNumber evidence="3 10">1.1.1.169</ecNumber>
    </recommendedName>
    <alternativeName>
        <fullName evidence="8 10">Ketopantoate reductase</fullName>
    </alternativeName>
</protein>
<dbReference type="Gene3D" id="3.40.50.720">
    <property type="entry name" value="NAD(P)-binding Rossmann-like Domain"/>
    <property type="match status" value="1"/>
</dbReference>
<dbReference type="GO" id="GO:0008677">
    <property type="term" value="F:2-dehydropantoate 2-reductase activity"/>
    <property type="evidence" value="ECO:0007669"/>
    <property type="project" value="UniProtKB-EC"/>
</dbReference>
<keyword evidence="5 10" id="KW-0566">Pantothenate biosynthesis</keyword>
<dbReference type="PANTHER" id="PTHR21708:SF26">
    <property type="entry name" value="2-DEHYDROPANTOATE 2-REDUCTASE"/>
    <property type="match status" value="1"/>
</dbReference>
<evidence type="ECO:0000259" key="11">
    <source>
        <dbReference type="Pfam" id="PF02558"/>
    </source>
</evidence>
<keyword evidence="14" id="KW-1185">Reference proteome</keyword>
<gene>
    <name evidence="13" type="ORF">C7389_101299</name>
</gene>
<dbReference type="SUPFAM" id="SSF48179">
    <property type="entry name" value="6-phosphogluconate dehydrogenase C-terminal domain-like"/>
    <property type="match status" value="1"/>
</dbReference>
<dbReference type="InterPro" id="IPR036291">
    <property type="entry name" value="NAD(P)-bd_dom_sf"/>
</dbReference>
<name>A0A4R6EF92_9RHOO</name>
<dbReference type="FunFam" id="1.10.1040.10:FF:000017">
    <property type="entry name" value="2-dehydropantoate 2-reductase"/>
    <property type="match status" value="1"/>
</dbReference>
<dbReference type="PANTHER" id="PTHR21708">
    <property type="entry name" value="PROBABLE 2-DEHYDROPANTOATE 2-REDUCTASE"/>
    <property type="match status" value="1"/>
</dbReference>
<feature type="domain" description="Ketopantoate reductase C-terminal" evidence="12">
    <location>
        <begin position="196"/>
        <end position="315"/>
    </location>
</feature>
<dbReference type="Proteomes" id="UP000295129">
    <property type="component" value="Unassembled WGS sequence"/>
</dbReference>
<dbReference type="AlphaFoldDB" id="A0A4R6EF92"/>
<dbReference type="NCBIfam" id="TIGR00745">
    <property type="entry name" value="apbA_panE"/>
    <property type="match status" value="1"/>
</dbReference>
<dbReference type="InterPro" id="IPR051402">
    <property type="entry name" value="KPR-Related"/>
</dbReference>
<dbReference type="GO" id="GO:0015940">
    <property type="term" value="P:pantothenate biosynthetic process"/>
    <property type="evidence" value="ECO:0007669"/>
    <property type="project" value="UniProtKB-UniPathway"/>
</dbReference>
<comment type="pathway">
    <text evidence="1 10">Cofactor biosynthesis; (R)-pantothenate biosynthesis; (R)-pantoate from 3-methyl-2-oxobutanoate: step 2/2.</text>
</comment>
<dbReference type="Pfam" id="PF08546">
    <property type="entry name" value="ApbA_C"/>
    <property type="match status" value="1"/>
</dbReference>
<evidence type="ECO:0000256" key="2">
    <source>
        <dbReference type="ARBA" id="ARBA00007870"/>
    </source>
</evidence>
<comment type="catalytic activity">
    <reaction evidence="9 10">
        <text>(R)-pantoate + NADP(+) = 2-dehydropantoate + NADPH + H(+)</text>
        <dbReference type="Rhea" id="RHEA:16233"/>
        <dbReference type="ChEBI" id="CHEBI:11561"/>
        <dbReference type="ChEBI" id="CHEBI:15378"/>
        <dbReference type="ChEBI" id="CHEBI:15980"/>
        <dbReference type="ChEBI" id="CHEBI:57783"/>
        <dbReference type="ChEBI" id="CHEBI:58349"/>
        <dbReference type="EC" id="1.1.1.169"/>
    </reaction>
</comment>
<dbReference type="OrthoDB" id="9796561at2"/>
<accession>A0A4R6EF92</accession>
<dbReference type="InterPro" id="IPR013328">
    <property type="entry name" value="6PGD_dom2"/>
</dbReference>
<proteinExistence type="inferred from homology"/>
<evidence type="ECO:0000256" key="10">
    <source>
        <dbReference type="RuleBase" id="RU362068"/>
    </source>
</evidence>
<evidence type="ECO:0000256" key="6">
    <source>
        <dbReference type="ARBA" id="ARBA00022857"/>
    </source>
</evidence>
<dbReference type="GO" id="GO:0005737">
    <property type="term" value="C:cytoplasm"/>
    <property type="evidence" value="ECO:0007669"/>
    <property type="project" value="TreeGrafter"/>
</dbReference>